<feature type="repeat" description="TPR" evidence="1">
    <location>
        <begin position="604"/>
        <end position="637"/>
    </location>
</feature>
<dbReference type="STRING" id="1168035.SAMN05444280_10973"/>
<name>A0A1M6FTJ2_9BACT</name>
<dbReference type="EMBL" id="FQZE01000009">
    <property type="protein sequence ID" value="SHJ00990.1"/>
    <property type="molecule type" value="Genomic_DNA"/>
</dbReference>
<dbReference type="Pfam" id="PF13181">
    <property type="entry name" value="TPR_8"/>
    <property type="match status" value="1"/>
</dbReference>
<dbReference type="InterPro" id="IPR019734">
    <property type="entry name" value="TPR_rpt"/>
</dbReference>
<keyword evidence="3" id="KW-1185">Reference proteome</keyword>
<dbReference type="PROSITE" id="PS50005">
    <property type="entry name" value="TPR"/>
    <property type="match status" value="2"/>
</dbReference>
<dbReference type="Pfam" id="PF14559">
    <property type="entry name" value="TPR_19"/>
    <property type="match status" value="1"/>
</dbReference>
<dbReference type="PANTHER" id="PTHR12558">
    <property type="entry name" value="CELL DIVISION CYCLE 16,23,27"/>
    <property type="match status" value="1"/>
</dbReference>
<protein>
    <submittedName>
        <fullName evidence="2">Tetratricopeptide repeat-containing protein</fullName>
    </submittedName>
</protein>
<dbReference type="PANTHER" id="PTHR12558:SF13">
    <property type="entry name" value="CELL DIVISION CYCLE PROTEIN 27 HOMOLOG"/>
    <property type="match status" value="1"/>
</dbReference>
<dbReference type="AlphaFoldDB" id="A0A1M6FTJ2"/>
<proteinExistence type="predicted"/>
<evidence type="ECO:0000313" key="3">
    <source>
        <dbReference type="Proteomes" id="UP000184050"/>
    </source>
</evidence>
<dbReference type="InterPro" id="IPR011990">
    <property type="entry name" value="TPR-like_helical_dom_sf"/>
</dbReference>
<dbReference type="Gene3D" id="1.25.40.10">
    <property type="entry name" value="Tetratricopeptide repeat domain"/>
    <property type="match status" value="1"/>
</dbReference>
<evidence type="ECO:0000313" key="2">
    <source>
        <dbReference type="EMBL" id="SHJ00990.1"/>
    </source>
</evidence>
<gene>
    <name evidence="2" type="ORF">SAMN05444280_10973</name>
</gene>
<dbReference type="Proteomes" id="UP000184050">
    <property type="component" value="Unassembled WGS sequence"/>
</dbReference>
<dbReference type="RefSeq" id="WP_073168074.1">
    <property type="nucleotide sequence ID" value="NZ_FQZE01000009.1"/>
</dbReference>
<keyword evidence="1" id="KW-0802">TPR repeat</keyword>
<dbReference type="SMART" id="SM00028">
    <property type="entry name" value="TPR"/>
    <property type="match status" value="5"/>
</dbReference>
<dbReference type="SUPFAM" id="SSF48452">
    <property type="entry name" value="TPR-like"/>
    <property type="match status" value="1"/>
</dbReference>
<evidence type="ECO:0000256" key="1">
    <source>
        <dbReference type="PROSITE-ProRule" id="PRU00339"/>
    </source>
</evidence>
<reference evidence="2 3" key="1">
    <citation type="submission" date="2016-11" db="EMBL/GenBank/DDBJ databases">
        <authorList>
            <person name="Jaros S."/>
            <person name="Januszkiewicz K."/>
            <person name="Wedrychowicz H."/>
        </authorList>
    </citation>
    <scope>NUCLEOTIDE SEQUENCE [LARGE SCALE GENOMIC DNA]</scope>
    <source>
        <strain evidence="2 3">DSM 27063</strain>
    </source>
</reference>
<sequence>MTEQELNKSYSKICRNLESRKLKPAFDMLGKLIADNNLGVFNDEYRNLEETYHFMLKYTVEGIQDPERQKVYRKLIVSVFELAENVNQALRTKFSPSVEYEKKRLFKNQYISNLENYISELEDFYLDHEIQSIVNNQAKTNSDKMTAAREHQQKMFRLFYHVWFRDKLQNGEKETLTGFFTNPLSSVAYRSFIISAVTLSLQRYFDEAKFSVLFEAYASEEPEVSQRALVGLLINFYRYDARLPFYPAITGRLKILNEDPAFKKNLERIIVQFIRSKETEKIQQKIRDEIIPEMIRISPNFKDKINLDSLMEEGLGDDKNPEWEEIFKDSPGLMDKMEEFSELQMEGADVFMGSFSMLKSFPFFNEIGNWFLPFYTENPSISNVVDTNDETNRKFVEVISSAPILCNSDKYSFCFSMQNLPEQNREFLAKGMEAEMGQLEELGKDEELVSPGRKAEFISNQYIQDLYRFFKLHPRKNDFEDIFNWRFDFYNKIALGNILKEDPKVLRNIAEYYFAKNHFEEAAEIYNYLLEEKKDGELYQKIAYCYQKRGDFEKALDAYLKAELYDLNRLWNLKKIALCYRNLKQPAKALEYYQAAEKIDPESLNNQLNIGHCYLELEQFEEALKCYFKVEYLAPGNKKVWRPIAWCSFLSGKKEQAEKYFMKVIEDAPGKHDFMNMGHVQWSLGNRMNALDNYKKSISKTGFSELEFLEVFEEDLPHLKNQGIDSEDVPIMLDQLRYFLEE</sequence>
<dbReference type="OrthoDB" id="1108959at2"/>
<accession>A0A1M6FTJ2</accession>
<organism evidence="2 3">
    <name type="scientific">Tangfeifania diversioriginum</name>
    <dbReference type="NCBI Taxonomy" id="1168035"/>
    <lineage>
        <taxon>Bacteria</taxon>
        <taxon>Pseudomonadati</taxon>
        <taxon>Bacteroidota</taxon>
        <taxon>Bacteroidia</taxon>
        <taxon>Marinilabiliales</taxon>
        <taxon>Prolixibacteraceae</taxon>
        <taxon>Tangfeifania</taxon>
    </lineage>
</organism>
<feature type="repeat" description="TPR" evidence="1">
    <location>
        <begin position="536"/>
        <end position="569"/>
    </location>
</feature>